<feature type="domain" description="Tetrahaem cytochrome" evidence="9">
    <location>
        <begin position="133"/>
        <end position="194"/>
    </location>
</feature>
<keyword evidence="11" id="KW-1185">Reference proteome</keyword>
<keyword evidence="7" id="KW-0408">Iron</keyword>
<name>A0A1T4L592_9FIRM</name>
<dbReference type="EMBL" id="FUWM01000007">
    <property type="protein sequence ID" value="SJZ49721.1"/>
    <property type="molecule type" value="Genomic_DNA"/>
</dbReference>
<evidence type="ECO:0000256" key="6">
    <source>
        <dbReference type="ARBA" id="ARBA00022982"/>
    </source>
</evidence>
<dbReference type="GO" id="GO:0046872">
    <property type="term" value="F:metal ion binding"/>
    <property type="evidence" value="ECO:0007669"/>
    <property type="project" value="UniProtKB-KW"/>
</dbReference>
<keyword evidence="6" id="KW-0249">Electron transport</keyword>
<evidence type="ECO:0000313" key="11">
    <source>
        <dbReference type="Proteomes" id="UP000190625"/>
    </source>
</evidence>
<dbReference type="InterPro" id="IPR010177">
    <property type="entry name" value="Paired_CXXCH_1"/>
</dbReference>
<dbReference type="Gene3D" id="1.10.1130.10">
    <property type="entry name" value="Flavocytochrome C3, Chain A"/>
    <property type="match status" value="2"/>
</dbReference>
<evidence type="ECO:0000259" key="9">
    <source>
        <dbReference type="Pfam" id="PF14537"/>
    </source>
</evidence>
<evidence type="ECO:0000256" key="4">
    <source>
        <dbReference type="ARBA" id="ARBA00022723"/>
    </source>
</evidence>
<keyword evidence="4" id="KW-0479">Metal-binding</keyword>
<evidence type="ECO:0000256" key="7">
    <source>
        <dbReference type="ARBA" id="ARBA00023004"/>
    </source>
</evidence>
<keyword evidence="3" id="KW-0349">Heme</keyword>
<keyword evidence="2" id="KW-0813">Transport</keyword>
<feature type="domain" description="Doubled CXXCH motif" evidence="8">
    <location>
        <begin position="308"/>
        <end position="340"/>
    </location>
</feature>
<dbReference type="STRING" id="142842.SAMN02745118_01040"/>
<evidence type="ECO:0000256" key="3">
    <source>
        <dbReference type="ARBA" id="ARBA00022617"/>
    </source>
</evidence>
<dbReference type="InterPro" id="IPR036280">
    <property type="entry name" value="Multihaem_cyt_sf"/>
</dbReference>
<evidence type="ECO:0000259" key="8">
    <source>
        <dbReference type="Pfam" id="PF09699"/>
    </source>
</evidence>
<protein>
    <submittedName>
        <fullName evidence="10">Doubled CXXCH domain-containing protein</fullName>
    </submittedName>
</protein>
<proteinExistence type="predicted"/>
<gene>
    <name evidence="10" type="ORF">SAMN02745118_01040</name>
</gene>
<feature type="domain" description="Doubled CXXCH motif" evidence="8">
    <location>
        <begin position="261"/>
        <end position="293"/>
    </location>
</feature>
<dbReference type="RefSeq" id="WP_078809532.1">
    <property type="nucleotide sequence ID" value="NZ_FUWM01000007.1"/>
</dbReference>
<organism evidence="10 11">
    <name type="scientific">Selenihalanaerobacter shriftii</name>
    <dbReference type="NCBI Taxonomy" id="142842"/>
    <lineage>
        <taxon>Bacteria</taxon>
        <taxon>Bacillati</taxon>
        <taxon>Bacillota</taxon>
        <taxon>Clostridia</taxon>
        <taxon>Halanaerobiales</taxon>
        <taxon>Halobacteroidaceae</taxon>
        <taxon>Selenihalanaerobacter</taxon>
    </lineage>
</organism>
<dbReference type="NCBIfam" id="TIGR01905">
    <property type="entry name" value="paired_CXXCH_1"/>
    <property type="match status" value="3"/>
</dbReference>
<evidence type="ECO:0000313" key="10">
    <source>
        <dbReference type="EMBL" id="SJZ49721.1"/>
    </source>
</evidence>
<dbReference type="SUPFAM" id="SSF48695">
    <property type="entry name" value="Multiheme cytochromes"/>
    <property type="match status" value="1"/>
</dbReference>
<evidence type="ECO:0000256" key="2">
    <source>
        <dbReference type="ARBA" id="ARBA00022448"/>
    </source>
</evidence>
<keyword evidence="5" id="KW-0732">Signal</keyword>
<comment type="subcellular location">
    <subcellularLocation>
        <location evidence="1">Cell envelope</location>
    </subcellularLocation>
</comment>
<dbReference type="InterPro" id="IPR051829">
    <property type="entry name" value="Multiheme_Cytochr_ET"/>
</dbReference>
<evidence type="ECO:0000256" key="5">
    <source>
        <dbReference type="ARBA" id="ARBA00022729"/>
    </source>
</evidence>
<reference evidence="11" key="1">
    <citation type="submission" date="2017-02" db="EMBL/GenBank/DDBJ databases">
        <authorList>
            <person name="Varghese N."/>
            <person name="Submissions S."/>
        </authorList>
    </citation>
    <scope>NUCLEOTIDE SEQUENCE [LARGE SCALE GENOMIC DNA]</scope>
    <source>
        <strain evidence="11">ATCC BAA-73</strain>
    </source>
</reference>
<dbReference type="Proteomes" id="UP000190625">
    <property type="component" value="Unassembled WGS sequence"/>
</dbReference>
<sequence length="341" mass="39196">MKKIRKRIYIIFMILIAILILSVNNQKIVESKKTNQITSSKDCKLCHVQLYLDWSKTSHYQNFKELSSFSSFNYRSKCEICHNSHNKKEEVLIPSSFEEANQKCGDRCHFTNNDSKKRQRIKIIKQNWIESNHGQGGIACTQCHNQHQSNNLQSKEFCLNCHGPTNVISYSSKTKEHYADKNCIDCHDPHKKSLDLNLFKRKYIHYPIAKSKCFKCHSPHNAFSDKLTKDHDNNLCYKCHSAKEYVFPNTGHAKAQGIIGKGLCVNCHRPHSAGYLPLLRQDITSICLSCHNNYGAHHFLGNIKLRKEIECITCHNPHGGANRSALKVNSQNICKQCHKEA</sequence>
<evidence type="ECO:0000256" key="1">
    <source>
        <dbReference type="ARBA" id="ARBA00004196"/>
    </source>
</evidence>
<dbReference type="OrthoDB" id="9780421at2"/>
<accession>A0A1T4L592</accession>
<dbReference type="Pfam" id="PF09699">
    <property type="entry name" value="Paired_CXXCH_1"/>
    <property type="match status" value="3"/>
</dbReference>
<dbReference type="PANTHER" id="PTHR35038">
    <property type="entry name" value="DISSIMILATORY SULFITE REDUCTASE SIRA"/>
    <property type="match status" value="1"/>
</dbReference>
<dbReference type="PANTHER" id="PTHR35038:SF10">
    <property type="entry name" value="HIGH-MOLECULAR-WEIGHT CYTOCHROME C"/>
    <property type="match status" value="1"/>
</dbReference>
<dbReference type="InterPro" id="IPR012286">
    <property type="entry name" value="Tetrahaem_cytochrome"/>
</dbReference>
<feature type="domain" description="Doubled CXXCH motif" evidence="8">
    <location>
        <begin position="205"/>
        <end position="243"/>
    </location>
</feature>
<dbReference type="GO" id="GO:0030313">
    <property type="term" value="C:cell envelope"/>
    <property type="evidence" value="ECO:0007669"/>
    <property type="project" value="UniProtKB-SubCell"/>
</dbReference>
<dbReference type="Pfam" id="PF14537">
    <property type="entry name" value="Cytochrom_c3_2"/>
    <property type="match status" value="1"/>
</dbReference>
<dbReference type="AlphaFoldDB" id="A0A1T4L592"/>